<evidence type="ECO:0000256" key="2">
    <source>
        <dbReference type="ARBA" id="ARBA00022475"/>
    </source>
</evidence>
<name>A0A6P8SAA1_GEOSA</name>
<dbReference type="CTD" id="400935"/>
<evidence type="ECO:0000313" key="6">
    <source>
        <dbReference type="Proteomes" id="UP000515159"/>
    </source>
</evidence>
<dbReference type="Gene3D" id="2.60.40.2160">
    <property type="entry name" value="Interleukin-17 receptor A/B, fibronectin-III-like domain 1"/>
    <property type="match status" value="1"/>
</dbReference>
<keyword evidence="3" id="KW-0732">Signal</keyword>
<keyword evidence="4" id="KW-0472">Membrane</keyword>
<dbReference type="OrthoDB" id="9877324at2759"/>
<keyword evidence="2" id="KW-1003">Cell membrane</keyword>
<keyword evidence="4" id="KW-1133">Transmembrane helix</keyword>
<dbReference type="FunCoup" id="A0A6P8SAA1">
    <property type="interactions" value="2"/>
</dbReference>
<dbReference type="RefSeq" id="XP_033815204.1">
    <property type="nucleotide sequence ID" value="XM_033959313.1"/>
</dbReference>
<dbReference type="AlphaFoldDB" id="A0A6P8SAA1"/>
<dbReference type="InterPro" id="IPR039465">
    <property type="entry name" value="IL-17_rcpt-like"/>
</dbReference>
<feature type="domain" description="Interleukin-17 receptor C/E N-terminal" evidence="5">
    <location>
        <begin position="124"/>
        <end position="451"/>
    </location>
</feature>
<keyword evidence="6" id="KW-1185">Reference proteome</keyword>
<evidence type="ECO:0000256" key="3">
    <source>
        <dbReference type="ARBA" id="ARBA00022729"/>
    </source>
</evidence>
<dbReference type="InterPro" id="IPR038683">
    <property type="entry name" value="IL17RA/B_FnIII-like_1_sf"/>
</dbReference>
<dbReference type="PANTHER" id="PTHR15583">
    <property type="entry name" value="INTERLEUKIN-17 RECEPTOR"/>
    <property type="match status" value="1"/>
</dbReference>
<dbReference type="PANTHER" id="PTHR15583:SF10">
    <property type="entry name" value="INTERLEUKIN-17 RECEPTOR E-LIKE-RELATED"/>
    <property type="match status" value="1"/>
</dbReference>
<dbReference type="Proteomes" id="UP000515159">
    <property type="component" value="Chromosome 9"/>
</dbReference>
<organism evidence="6 7">
    <name type="scientific">Geotrypetes seraphini</name>
    <name type="common">Gaboon caecilian</name>
    <name type="synonym">Caecilia seraphini</name>
    <dbReference type="NCBI Taxonomy" id="260995"/>
    <lineage>
        <taxon>Eukaryota</taxon>
        <taxon>Metazoa</taxon>
        <taxon>Chordata</taxon>
        <taxon>Craniata</taxon>
        <taxon>Vertebrata</taxon>
        <taxon>Euteleostomi</taxon>
        <taxon>Amphibia</taxon>
        <taxon>Gymnophiona</taxon>
        <taxon>Geotrypetes</taxon>
    </lineage>
</organism>
<dbReference type="Pfam" id="PF15037">
    <property type="entry name" value="IL17_R_N"/>
    <property type="match status" value="1"/>
</dbReference>
<evidence type="ECO:0000256" key="4">
    <source>
        <dbReference type="SAM" id="Phobius"/>
    </source>
</evidence>
<keyword evidence="4" id="KW-0812">Transmembrane</keyword>
<dbReference type="InParanoid" id="A0A6P8SAA1"/>
<reference evidence="7" key="1">
    <citation type="submission" date="2025-08" db="UniProtKB">
        <authorList>
            <consortium name="RefSeq"/>
        </authorList>
    </citation>
    <scope>IDENTIFICATION</scope>
</reference>
<dbReference type="KEGG" id="gsh:117367078"/>
<dbReference type="InterPro" id="IPR027841">
    <property type="entry name" value="IL-17_rcpt_C/E_N"/>
</dbReference>
<gene>
    <name evidence="7" type="primary">IL17REL</name>
</gene>
<dbReference type="GO" id="GO:0005886">
    <property type="term" value="C:plasma membrane"/>
    <property type="evidence" value="ECO:0007669"/>
    <property type="project" value="UniProtKB-SubCell"/>
</dbReference>
<protein>
    <submittedName>
        <fullName evidence="7">Interleukin-17 receptor E-like</fullName>
    </submittedName>
</protein>
<feature type="transmembrane region" description="Helical" evidence="4">
    <location>
        <begin position="484"/>
        <end position="506"/>
    </location>
</feature>
<evidence type="ECO:0000313" key="7">
    <source>
        <dbReference type="RefSeq" id="XP_033815204.1"/>
    </source>
</evidence>
<evidence type="ECO:0000256" key="1">
    <source>
        <dbReference type="ARBA" id="ARBA00004251"/>
    </source>
</evidence>
<accession>A0A6P8SAA1</accession>
<sequence length="547" mass="61378">MMSPKKQGLHWAMSVTGLHFFLIFIWGFCDCQQIIRIEKCGLACSQGFKCKRKANYDIFNQFCQDPPASLSHSVLESMKISTVMKCVKKMQCSLHVSVKGTVNFDENINGVEICALSLDTSWTQCKSVRLTRSKRKNSKEQKVEVQYNCFEVTAGQPVQVTLRTIPNYCSVKLEQQYLVEDCRNGDVGKNIPICVAGKLDYKMDKVKKAISIHVSDFLEDHDYHVRLCHKWFSCDDIGSHALIKAEDSSKSVSLQYSQVLPCLCIEGWSAIPDSRRIQLCPFKNNTEALWDGVTYDPIKHILAWKPSCPLQASVNLCWQTESNDQCVTLPDSSRAVDGKVEYGDLDTHPRLCMKFTTQHGSWIRCPFANGLFTGWTMKLESTPEQVQLIITSQTKAVFSVNVCNRTQLPLCEPLQKLPSLLVGKSDSVILNISSDICGSDICIQGWRTDVNYSVPVQICNIPCSLASLDPTSDNEKCLKVITSVATFMVLVTTLAFIGHLTLRALYRRKLDHKSSLKAKVQHISSGLASSVEQRVSILYVKGEEEGR</sequence>
<dbReference type="GeneID" id="117367078"/>
<proteinExistence type="predicted"/>
<dbReference type="GO" id="GO:0030368">
    <property type="term" value="F:interleukin-17 receptor activity"/>
    <property type="evidence" value="ECO:0007669"/>
    <property type="project" value="InterPro"/>
</dbReference>
<comment type="subcellular location">
    <subcellularLocation>
        <location evidence="1">Cell membrane</location>
        <topology evidence="1">Single-pass type I membrane protein</topology>
    </subcellularLocation>
</comment>
<evidence type="ECO:0000259" key="5">
    <source>
        <dbReference type="Pfam" id="PF15037"/>
    </source>
</evidence>